<protein>
    <submittedName>
        <fullName evidence="3">VOC family protein</fullName>
    </submittedName>
</protein>
<dbReference type="Pfam" id="PF00903">
    <property type="entry name" value="Glyoxalase"/>
    <property type="match status" value="1"/>
</dbReference>
<dbReference type="PROSITE" id="PS51819">
    <property type="entry name" value="VOC"/>
    <property type="match status" value="1"/>
</dbReference>
<reference evidence="2 5" key="2">
    <citation type="submission" date="2022-05" db="EMBL/GenBank/DDBJ databases">
        <title>Genome Sequencing of Bee-Associated Microbes.</title>
        <authorList>
            <person name="Dunlap C."/>
        </authorList>
    </citation>
    <scope>NUCLEOTIDE SEQUENCE [LARGE SCALE GENOMIC DNA]</scope>
    <source>
        <strain evidence="2 5">NRRL B-23120</strain>
    </source>
</reference>
<evidence type="ECO:0000313" key="2">
    <source>
        <dbReference type="EMBL" id="MCY9596593.1"/>
    </source>
</evidence>
<evidence type="ECO:0000313" key="3">
    <source>
        <dbReference type="EMBL" id="QAV19599.1"/>
    </source>
</evidence>
<dbReference type="PANTHER" id="PTHR36113:SF3">
    <property type="entry name" value="SLL5075 PROTEIN"/>
    <property type="match status" value="1"/>
</dbReference>
<dbReference type="GeneID" id="95376844"/>
<dbReference type="Proteomes" id="UP001527202">
    <property type="component" value="Unassembled WGS sequence"/>
</dbReference>
<sequence>MKLNHLNLCVNDLTEARLFFEQIFDFQLLGQKGDAIAAMSDGEGFSLVLSSFSKPGAQRPAYPKDFHLGFYRDTPEEVDAFYNRLLSFGIPVEQGPRKIRNGYTLYFTALDGILFEVTSFAG</sequence>
<dbReference type="Gene3D" id="3.10.180.10">
    <property type="entry name" value="2,3-Dihydroxybiphenyl 1,2-Dioxygenase, domain 1"/>
    <property type="match status" value="1"/>
</dbReference>
<dbReference type="PANTHER" id="PTHR36113">
    <property type="entry name" value="LYASE, PUTATIVE-RELATED-RELATED"/>
    <property type="match status" value="1"/>
</dbReference>
<dbReference type="Proteomes" id="UP000288943">
    <property type="component" value="Chromosome"/>
</dbReference>
<dbReference type="AlphaFoldDB" id="A0A410WYR5"/>
<dbReference type="RefSeq" id="WP_042226852.1">
    <property type="nucleotide sequence ID" value="NZ_CP026520.1"/>
</dbReference>
<dbReference type="SUPFAM" id="SSF54593">
    <property type="entry name" value="Glyoxalase/Bleomycin resistance protein/Dihydroxybiphenyl dioxygenase"/>
    <property type="match status" value="1"/>
</dbReference>
<reference evidence="3 4" key="1">
    <citation type="submission" date="2018-01" db="EMBL/GenBank/DDBJ databases">
        <title>The whole genome sequencing and assembly of Paenibacillus chitinolyticus KCCM 41400 strain.</title>
        <authorList>
            <person name="Kim J.-Y."/>
            <person name="Park M.-K."/>
            <person name="Lee Y.-J."/>
            <person name="Yi H."/>
            <person name="Bahn Y.-S."/>
            <person name="Kim J.F."/>
            <person name="Lee D.-W."/>
        </authorList>
    </citation>
    <scope>NUCLEOTIDE SEQUENCE [LARGE SCALE GENOMIC DNA]</scope>
    <source>
        <strain evidence="3 4">KCCM 41400</strain>
    </source>
</reference>
<gene>
    <name evidence="2" type="ORF">M5X16_12495</name>
    <name evidence="3" type="ORF">PC41400_18790</name>
</gene>
<dbReference type="EMBL" id="CP026520">
    <property type="protein sequence ID" value="QAV19599.1"/>
    <property type="molecule type" value="Genomic_DNA"/>
</dbReference>
<dbReference type="InterPro" id="IPR004360">
    <property type="entry name" value="Glyas_Fos-R_dOase_dom"/>
</dbReference>
<proteinExistence type="predicted"/>
<dbReference type="OrthoDB" id="1270449at2"/>
<dbReference type="InterPro" id="IPR029068">
    <property type="entry name" value="Glyas_Bleomycin-R_OHBP_Dase"/>
</dbReference>
<evidence type="ECO:0000313" key="4">
    <source>
        <dbReference type="Proteomes" id="UP000288943"/>
    </source>
</evidence>
<accession>A0A410WYR5</accession>
<evidence type="ECO:0000259" key="1">
    <source>
        <dbReference type="PROSITE" id="PS51819"/>
    </source>
</evidence>
<dbReference type="KEGG" id="pchi:PC41400_18790"/>
<dbReference type="InterPro" id="IPR051332">
    <property type="entry name" value="Fosfomycin_Res_Enzymes"/>
</dbReference>
<feature type="domain" description="VOC" evidence="1">
    <location>
        <begin position="2"/>
        <end position="120"/>
    </location>
</feature>
<organism evidence="3 4">
    <name type="scientific">Paenibacillus chitinolyticus</name>
    <dbReference type="NCBI Taxonomy" id="79263"/>
    <lineage>
        <taxon>Bacteria</taxon>
        <taxon>Bacillati</taxon>
        <taxon>Bacillota</taxon>
        <taxon>Bacilli</taxon>
        <taxon>Bacillales</taxon>
        <taxon>Paenibacillaceae</taxon>
        <taxon>Paenibacillus</taxon>
    </lineage>
</organism>
<dbReference type="CDD" id="cd06587">
    <property type="entry name" value="VOC"/>
    <property type="match status" value="1"/>
</dbReference>
<dbReference type="InterPro" id="IPR037523">
    <property type="entry name" value="VOC_core"/>
</dbReference>
<evidence type="ECO:0000313" key="5">
    <source>
        <dbReference type="Proteomes" id="UP001527202"/>
    </source>
</evidence>
<keyword evidence="5" id="KW-1185">Reference proteome</keyword>
<name>A0A410WYR5_9BACL</name>
<dbReference type="EMBL" id="JAMDMJ010000013">
    <property type="protein sequence ID" value="MCY9596593.1"/>
    <property type="molecule type" value="Genomic_DNA"/>
</dbReference>